<dbReference type="InterPro" id="IPR020568">
    <property type="entry name" value="Ribosomal_Su5_D2-typ_SF"/>
</dbReference>
<feature type="compositionally biased region" description="Acidic residues" evidence="5">
    <location>
        <begin position="391"/>
        <end position="406"/>
    </location>
</feature>
<dbReference type="RefSeq" id="WP_050047772.1">
    <property type="nucleotide sequence ID" value="NZ_CP008874.1"/>
</dbReference>
<dbReference type="SUPFAM" id="SSF118116">
    <property type="entry name" value="DNA mismatch repair protein MutL"/>
    <property type="match status" value="1"/>
</dbReference>
<dbReference type="InterPro" id="IPR038973">
    <property type="entry name" value="MutL/Mlh/Pms-like"/>
</dbReference>
<dbReference type="CDD" id="cd00782">
    <property type="entry name" value="MutL_Trans"/>
    <property type="match status" value="1"/>
</dbReference>
<dbReference type="OrthoDB" id="146201at2157"/>
<comment type="similarity">
    <text evidence="1 4">Belongs to the DNA mismatch repair MutL/HexB family.</text>
</comment>
<evidence type="ECO:0000313" key="8">
    <source>
        <dbReference type="EMBL" id="AKH96956.1"/>
    </source>
</evidence>
<dbReference type="GO" id="GO:0140664">
    <property type="term" value="F:ATP-dependent DNA damage sensor activity"/>
    <property type="evidence" value="ECO:0007669"/>
    <property type="project" value="InterPro"/>
</dbReference>
<sequence>MSEYITRLDERTVERIAAGEVVERPASVVKELVENSLDADASRIDVAVTGNGTDHIEVADDGRGMSAADVRAAVQQHTTSKIGDIDDLTDGVGTLGFRGEALYTIGAVARMTVASRPRSGDGAGTELRMVGGEIESVEPTGRPPGTTVTVEDLFFNTPARRKYLKTDATEFGHVNRVVTRYALANPSVAVSLSHDGNRVFATTGQGDLREAMLAVYGRDVAESMISVEYEGAAAAVEGYVSDPETTRSAREYVSTYVNDRYVRDGDLRGAIVSAYGTQLAADRYPFAALFVEVPPERVDVNVHPRKMEVRFDEEDAVYDAVESAVEDALLDHGLVRTRAPRGRSAPEETPVEPATEDAHPSDPAESGTEGDGSTTATGPSESDRQSAGGADADEQEPTPDASDDTSDSVQEASDSAQEAPDSVQDSSAAGIAAESSRNSTADEPSHASTADEPSHASTADEPSHASTADEPSHASTADEPSHASTADEPSHASTADESHRESTAVDPDRKFDGALDQPSLTDVEATTGTDAGTSPETDVGPATDTDVEATTDFETLPPLRVLGQLQDTYVVAESPAGLVLVDQHAADERINYERLASRLATRRDSQTLVSPVEIELTAHEASVFEAALDEVRDLGFEARLDGRTALVEAVPAVLSDELDPSLLRDVLAGFLEQDGQDVVDSAADAIISDLACYPSITGNTSLSDGDVVSLLQRLDACENPFACPHGRPTLIEFSEEELEDRFERDYPGHQVRRPE</sequence>
<evidence type="ECO:0000256" key="5">
    <source>
        <dbReference type="SAM" id="MobiDB-lite"/>
    </source>
</evidence>
<feature type="compositionally biased region" description="Polar residues" evidence="5">
    <location>
        <begin position="371"/>
        <end position="380"/>
    </location>
</feature>
<dbReference type="Proteomes" id="UP000069906">
    <property type="component" value="Chromosome"/>
</dbReference>
<dbReference type="SMART" id="SM00853">
    <property type="entry name" value="MutL_C"/>
    <property type="match status" value="1"/>
</dbReference>
<protein>
    <recommendedName>
        <fullName evidence="4">DNA mismatch repair protein MutL</fullName>
    </recommendedName>
</protein>
<dbReference type="Gene3D" id="3.30.565.10">
    <property type="entry name" value="Histidine kinase-like ATPase, C-terminal domain"/>
    <property type="match status" value="1"/>
</dbReference>
<accession>A0A0F7P6Y9</accession>
<dbReference type="SUPFAM" id="SSF54211">
    <property type="entry name" value="Ribosomal protein S5 domain 2-like"/>
    <property type="match status" value="1"/>
</dbReference>
<name>A0A0F7P6Y9_9EURY</name>
<reference evidence="9 10" key="3">
    <citation type="journal article" date="2016" name="Stand. Genomic Sci.">
        <title>Complete genome sequence of 'Halanaeroarchaeum sulfurireducens' M27-SA2, a sulfur-reducing and acetate-oxidizing haloarchaeon from the deep-sea hypersaline anoxic lake Medee.</title>
        <authorList>
            <person name="Messina E."/>
            <person name="Sorokin D.Y."/>
            <person name="Kublanov I.V."/>
            <person name="Toshchakov S."/>
            <person name="Lopatina A."/>
            <person name="Arcadi E."/>
            <person name="Smedile F."/>
            <person name="La Spada G."/>
            <person name="La Cono V."/>
            <person name="Yakimov M.M."/>
        </authorList>
    </citation>
    <scope>NUCLEOTIDE SEQUENCE [LARGE SCALE GENOMIC DNA]</scope>
    <source>
        <strain evidence="9 10">M27-SA2</strain>
    </source>
</reference>
<dbReference type="NCBIfam" id="TIGR00585">
    <property type="entry name" value="mutl"/>
    <property type="match status" value="1"/>
</dbReference>
<dbReference type="SUPFAM" id="SSF55874">
    <property type="entry name" value="ATPase domain of HSP90 chaperone/DNA topoisomerase II/histidine kinase"/>
    <property type="match status" value="1"/>
</dbReference>
<dbReference type="FunFam" id="3.30.565.10:FF:000003">
    <property type="entry name" value="DNA mismatch repair endonuclease MutL"/>
    <property type="match status" value="1"/>
</dbReference>
<dbReference type="KEGG" id="hsf:HLASA_0449"/>
<evidence type="ECO:0000256" key="1">
    <source>
        <dbReference type="ARBA" id="ARBA00006082"/>
    </source>
</evidence>
<dbReference type="Proteomes" id="UP000060390">
    <property type="component" value="Chromosome"/>
</dbReference>
<dbReference type="InterPro" id="IPR042121">
    <property type="entry name" value="MutL_C_regsub"/>
</dbReference>
<dbReference type="GO" id="GO:0032300">
    <property type="term" value="C:mismatch repair complex"/>
    <property type="evidence" value="ECO:0007669"/>
    <property type="project" value="InterPro"/>
</dbReference>
<dbReference type="Pfam" id="PF08676">
    <property type="entry name" value="MutL_C"/>
    <property type="match status" value="1"/>
</dbReference>
<reference evidence="8 11" key="1">
    <citation type="journal article" date="2015" name="ISME J.">
        <title>Elemental sulfur and acetate can support life of a novel strictly anaerobic haloarchaeon.</title>
        <authorList>
            <person name="Sorokin D.Y."/>
            <person name="Kublanov I.V."/>
            <person name="Gavrilov S.N."/>
            <person name="Rojo D."/>
            <person name="Roman P."/>
            <person name="Golyshin P.N."/>
            <person name="Slepak V.Z."/>
            <person name="Smedile F."/>
            <person name="Ferrer M."/>
            <person name="Messina E."/>
            <person name="La Cono V."/>
            <person name="Yakimov M.M."/>
        </authorList>
    </citation>
    <scope>NUCLEOTIDE SEQUENCE [LARGE SCALE GENOMIC DNA]</scope>
    <source>
        <strain evidence="8 11">HSR2</strain>
    </source>
</reference>
<dbReference type="InterPro" id="IPR014790">
    <property type="entry name" value="MutL_C"/>
</dbReference>
<dbReference type="Gene3D" id="3.30.1370.100">
    <property type="entry name" value="MutL, C-terminal domain, regulatory subdomain"/>
    <property type="match status" value="1"/>
</dbReference>
<dbReference type="HOGENOM" id="CLU_004131_4_1_2"/>
<dbReference type="InterPro" id="IPR014762">
    <property type="entry name" value="DNA_mismatch_repair_CS"/>
</dbReference>
<dbReference type="InterPro" id="IPR020667">
    <property type="entry name" value="DNA_mismatch_repair_MutL"/>
</dbReference>
<keyword evidence="3 4" id="KW-0234">DNA repair</keyword>
<dbReference type="InterPro" id="IPR013507">
    <property type="entry name" value="DNA_mismatch_S5_2-like"/>
</dbReference>
<dbReference type="GO" id="GO:0030983">
    <property type="term" value="F:mismatched DNA binding"/>
    <property type="evidence" value="ECO:0007669"/>
    <property type="project" value="InterPro"/>
</dbReference>
<dbReference type="PROSITE" id="PS00058">
    <property type="entry name" value="DNA_MISMATCH_REPAIR_1"/>
    <property type="match status" value="1"/>
</dbReference>
<evidence type="ECO:0000313" key="9">
    <source>
        <dbReference type="EMBL" id="ALG81357.1"/>
    </source>
</evidence>
<dbReference type="GeneID" id="26009814"/>
<proteinExistence type="inferred from homology"/>
<dbReference type="GO" id="GO:0016887">
    <property type="term" value="F:ATP hydrolysis activity"/>
    <property type="evidence" value="ECO:0007669"/>
    <property type="project" value="InterPro"/>
</dbReference>
<dbReference type="InterPro" id="IPR037198">
    <property type="entry name" value="MutL_C_sf"/>
</dbReference>
<dbReference type="GO" id="GO:0005524">
    <property type="term" value="F:ATP binding"/>
    <property type="evidence" value="ECO:0007669"/>
    <property type="project" value="InterPro"/>
</dbReference>
<feature type="compositionally biased region" description="Basic and acidic residues" evidence="5">
    <location>
        <begin position="488"/>
        <end position="513"/>
    </location>
</feature>
<reference evidence="10" key="2">
    <citation type="submission" date="2015-05" db="EMBL/GenBank/DDBJ databases">
        <title>Complete genome sequence of Halanaeroarchaeum sulfurireducens type strain M27-SA2, a sulfate-reducer haloarchaeon from marine anoxic lake Medee.</title>
        <authorList>
            <person name="Messina E."/>
            <person name="Kublanov I.V."/>
            <person name="Toshchakov S."/>
            <person name="Arcadi E."/>
            <person name="La Spada G."/>
            <person name="La Cono V."/>
            <person name="Yakimov M.M."/>
        </authorList>
    </citation>
    <scope>NUCLEOTIDE SEQUENCE [LARGE SCALE GENOMIC DNA]</scope>
    <source>
        <strain evidence="10">M27-SA2</strain>
    </source>
</reference>
<dbReference type="HAMAP" id="MF_00149">
    <property type="entry name" value="DNA_mis_repair"/>
    <property type="match status" value="1"/>
</dbReference>
<gene>
    <name evidence="4" type="primary">mutL</name>
    <name evidence="9" type="ORF">HLASA_0449</name>
    <name evidence="8" type="ORF">HLASF_0451</name>
</gene>
<dbReference type="AlphaFoldDB" id="A0A0F7P6Y9"/>
<dbReference type="InterPro" id="IPR002099">
    <property type="entry name" value="MutL/Mlh/PMS"/>
</dbReference>
<evidence type="ECO:0000256" key="4">
    <source>
        <dbReference type="HAMAP-Rule" id="MF_00149"/>
    </source>
</evidence>
<comment type="function">
    <text evidence="4">This protein is involved in the repair of mismatches in DNA. It is required for dam-dependent methyl-directed DNA mismatch repair. May act as a 'molecular matchmaker', a protein that promotes the formation of a stable complex between two or more DNA-binding proteins in an ATP-dependent manner without itself being part of a final effector complex.</text>
</comment>
<evidence type="ECO:0000313" key="10">
    <source>
        <dbReference type="Proteomes" id="UP000060390"/>
    </source>
</evidence>
<evidence type="ECO:0000313" key="11">
    <source>
        <dbReference type="Proteomes" id="UP000069906"/>
    </source>
</evidence>
<keyword evidence="2 4" id="KW-0227">DNA damage</keyword>
<dbReference type="PATRIC" id="fig|1604004.4.peg.473"/>
<evidence type="ECO:0000256" key="3">
    <source>
        <dbReference type="ARBA" id="ARBA00023204"/>
    </source>
</evidence>
<evidence type="ECO:0000259" key="7">
    <source>
        <dbReference type="SMART" id="SM01340"/>
    </source>
</evidence>
<feature type="region of interest" description="Disordered" evidence="5">
    <location>
        <begin position="336"/>
        <end position="545"/>
    </location>
</feature>
<dbReference type="SMART" id="SM01340">
    <property type="entry name" value="DNA_mis_repair"/>
    <property type="match status" value="1"/>
</dbReference>
<dbReference type="InterPro" id="IPR042120">
    <property type="entry name" value="MutL_C_dimsub"/>
</dbReference>
<dbReference type="Gene3D" id="3.30.230.10">
    <property type="match status" value="1"/>
</dbReference>
<dbReference type="GO" id="GO:0006298">
    <property type="term" value="P:mismatch repair"/>
    <property type="evidence" value="ECO:0007669"/>
    <property type="project" value="UniProtKB-UniRule"/>
</dbReference>
<dbReference type="Pfam" id="PF13589">
    <property type="entry name" value="HATPase_c_3"/>
    <property type="match status" value="1"/>
</dbReference>
<feature type="domain" description="DNA mismatch repair protein S5" evidence="7">
    <location>
        <begin position="212"/>
        <end position="330"/>
    </location>
</feature>
<feature type="compositionally biased region" description="Polar residues" evidence="5">
    <location>
        <begin position="435"/>
        <end position="448"/>
    </location>
</feature>
<feature type="compositionally biased region" description="Polar residues" evidence="5">
    <location>
        <begin position="518"/>
        <end position="536"/>
    </location>
</feature>
<dbReference type="PANTHER" id="PTHR10073:SF12">
    <property type="entry name" value="DNA MISMATCH REPAIR PROTEIN MLH1"/>
    <property type="match status" value="1"/>
</dbReference>
<keyword evidence="11" id="KW-1185">Reference proteome</keyword>
<dbReference type="EMBL" id="CP011564">
    <property type="protein sequence ID" value="ALG81357.1"/>
    <property type="molecule type" value="Genomic_DNA"/>
</dbReference>
<dbReference type="PANTHER" id="PTHR10073">
    <property type="entry name" value="DNA MISMATCH REPAIR PROTEIN MLH, PMS, MUTL"/>
    <property type="match status" value="1"/>
</dbReference>
<dbReference type="EMBL" id="CP008874">
    <property type="protein sequence ID" value="AKH96956.1"/>
    <property type="molecule type" value="Genomic_DNA"/>
</dbReference>
<dbReference type="Gene3D" id="3.30.1540.20">
    <property type="entry name" value="MutL, C-terminal domain, dimerisation subdomain"/>
    <property type="match status" value="1"/>
</dbReference>
<evidence type="ECO:0000259" key="6">
    <source>
        <dbReference type="SMART" id="SM00853"/>
    </source>
</evidence>
<dbReference type="KEGG" id="hsu:HLASF_0451"/>
<feature type="domain" description="MutL C-terminal dimerisation" evidence="6">
    <location>
        <begin position="561"/>
        <end position="702"/>
    </location>
</feature>
<evidence type="ECO:0000256" key="2">
    <source>
        <dbReference type="ARBA" id="ARBA00022763"/>
    </source>
</evidence>
<dbReference type="InterPro" id="IPR036890">
    <property type="entry name" value="HATPase_C_sf"/>
</dbReference>
<dbReference type="CDD" id="cd16926">
    <property type="entry name" value="HATPase_MutL-MLH-PMS-like"/>
    <property type="match status" value="1"/>
</dbReference>
<dbReference type="Pfam" id="PF01119">
    <property type="entry name" value="DNA_mis_repair"/>
    <property type="match status" value="1"/>
</dbReference>
<organism evidence="8 11">
    <name type="scientific">Halanaeroarchaeum sulfurireducens</name>
    <dbReference type="NCBI Taxonomy" id="1604004"/>
    <lineage>
        <taxon>Archaea</taxon>
        <taxon>Methanobacteriati</taxon>
        <taxon>Methanobacteriota</taxon>
        <taxon>Stenosarchaea group</taxon>
        <taxon>Halobacteria</taxon>
        <taxon>Halobacteriales</taxon>
        <taxon>Halobacteriaceae</taxon>
        <taxon>Halanaeroarchaeum</taxon>
    </lineage>
</organism>
<dbReference type="InterPro" id="IPR014721">
    <property type="entry name" value="Ribsml_uS5_D2-typ_fold_subgr"/>
</dbReference>
<dbReference type="STRING" id="1604004.HLASA_0449"/>